<evidence type="ECO:0000313" key="2">
    <source>
        <dbReference type="Proteomes" id="UP001058860"/>
    </source>
</evidence>
<sequence>MLEPSPPSVKTAPWFADDPVARGETQDGLPVVSPVGTGDTTWEDLVAEDPELAPWAAERWLAAYPRLAPPPDGLASTRVALHRLAEHVISPTRQRANGKIGLRWTRGGFGTPYFGNDVQIRVAGDVLTVQIGGREQQGRLVTLKDAAEFVGFDLTRQDAAYDSSPLDVDVAASRWLGDMYGFGTSVLEQLRAEAPAGSEPSRVQLWPEHFDLAVEIGDEAAGRRAGYGISPGDDETPEPYLYVTPWASEGYESAPLRAILDAPDQREAALAFYRARLA</sequence>
<protein>
    <submittedName>
        <fullName evidence="1">Uncharacterized protein</fullName>
    </submittedName>
</protein>
<gene>
    <name evidence="1" type="ORF">LRS13_01020</name>
</gene>
<keyword evidence="2" id="KW-1185">Reference proteome</keyword>
<dbReference type="RefSeq" id="WP_353864632.1">
    <property type="nucleotide sequence ID" value="NZ_CP088295.1"/>
</dbReference>
<organism evidence="1 2">
    <name type="scientific">Svornostia abyssi</name>
    <dbReference type="NCBI Taxonomy" id="2898438"/>
    <lineage>
        <taxon>Bacteria</taxon>
        <taxon>Bacillati</taxon>
        <taxon>Actinomycetota</taxon>
        <taxon>Thermoleophilia</taxon>
        <taxon>Solirubrobacterales</taxon>
        <taxon>Baekduiaceae</taxon>
        <taxon>Svornostia</taxon>
    </lineage>
</organism>
<accession>A0ABY5PHI4</accession>
<proteinExistence type="predicted"/>
<evidence type="ECO:0000313" key="1">
    <source>
        <dbReference type="EMBL" id="UUY04139.1"/>
    </source>
</evidence>
<reference evidence="2" key="1">
    <citation type="submission" date="2021-11" db="EMBL/GenBank/DDBJ databases">
        <title>Cultivation dependent microbiological survey of springs from the worlds oldest radium mine currently devoted to the extraction of radon-saturated water.</title>
        <authorList>
            <person name="Kapinusova G."/>
            <person name="Smrhova T."/>
            <person name="Strejcek M."/>
            <person name="Suman J."/>
            <person name="Jani K."/>
            <person name="Pajer P."/>
            <person name="Uhlik O."/>
        </authorList>
    </citation>
    <scope>NUCLEOTIDE SEQUENCE [LARGE SCALE GENOMIC DNA]</scope>
    <source>
        <strain evidence="2">J379</strain>
    </source>
</reference>
<dbReference type="EMBL" id="CP088295">
    <property type="protein sequence ID" value="UUY04139.1"/>
    <property type="molecule type" value="Genomic_DNA"/>
</dbReference>
<dbReference type="Proteomes" id="UP001058860">
    <property type="component" value="Chromosome"/>
</dbReference>
<name>A0ABY5PHI4_9ACTN</name>